<dbReference type="Proteomes" id="UP000215914">
    <property type="component" value="Chromosome 3"/>
</dbReference>
<proteinExistence type="predicted"/>
<reference evidence="2" key="1">
    <citation type="journal article" date="2017" name="Nature">
        <title>The sunflower genome provides insights into oil metabolism, flowering and Asterid evolution.</title>
        <authorList>
            <person name="Badouin H."/>
            <person name="Gouzy J."/>
            <person name="Grassa C.J."/>
            <person name="Murat F."/>
            <person name="Staton S.E."/>
            <person name="Cottret L."/>
            <person name="Lelandais-Briere C."/>
            <person name="Owens G.L."/>
            <person name="Carrere S."/>
            <person name="Mayjonade B."/>
            <person name="Legrand L."/>
            <person name="Gill N."/>
            <person name="Kane N.C."/>
            <person name="Bowers J.E."/>
            <person name="Hubner S."/>
            <person name="Bellec A."/>
            <person name="Berard A."/>
            <person name="Berges H."/>
            <person name="Blanchet N."/>
            <person name="Boniface M.C."/>
            <person name="Brunel D."/>
            <person name="Catrice O."/>
            <person name="Chaidir N."/>
            <person name="Claudel C."/>
            <person name="Donnadieu C."/>
            <person name="Faraut T."/>
            <person name="Fievet G."/>
            <person name="Helmstetter N."/>
            <person name="King M."/>
            <person name="Knapp S.J."/>
            <person name="Lai Z."/>
            <person name="Le Paslier M.C."/>
            <person name="Lippi Y."/>
            <person name="Lorenzon L."/>
            <person name="Mandel J.R."/>
            <person name="Marage G."/>
            <person name="Marchand G."/>
            <person name="Marquand E."/>
            <person name="Bret-Mestries E."/>
            <person name="Morien E."/>
            <person name="Nambeesan S."/>
            <person name="Nguyen T."/>
            <person name="Pegot-Espagnet P."/>
            <person name="Pouilly N."/>
            <person name="Raftis F."/>
            <person name="Sallet E."/>
            <person name="Schiex T."/>
            <person name="Thomas J."/>
            <person name="Vandecasteele C."/>
            <person name="Vares D."/>
            <person name="Vear F."/>
            <person name="Vautrin S."/>
            <person name="Crespi M."/>
            <person name="Mangin B."/>
            <person name="Burke J.M."/>
            <person name="Salse J."/>
            <person name="Munos S."/>
            <person name="Vincourt P."/>
            <person name="Rieseberg L.H."/>
            <person name="Langlade N.B."/>
        </authorList>
    </citation>
    <scope>NUCLEOTIDE SEQUENCE [LARGE SCALE GENOMIC DNA]</scope>
    <source>
        <strain evidence="2">cv. SF193</strain>
    </source>
</reference>
<evidence type="ECO:0000313" key="2">
    <source>
        <dbReference type="Proteomes" id="UP000215914"/>
    </source>
</evidence>
<protein>
    <submittedName>
        <fullName evidence="1">Uncharacterized protein</fullName>
    </submittedName>
</protein>
<keyword evidence="2" id="KW-1185">Reference proteome</keyword>
<organism evidence="1 2">
    <name type="scientific">Helianthus annuus</name>
    <name type="common">Common sunflower</name>
    <dbReference type="NCBI Taxonomy" id="4232"/>
    <lineage>
        <taxon>Eukaryota</taxon>
        <taxon>Viridiplantae</taxon>
        <taxon>Streptophyta</taxon>
        <taxon>Embryophyta</taxon>
        <taxon>Tracheophyta</taxon>
        <taxon>Spermatophyta</taxon>
        <taxon>Magnoliopsida</taxon>
        <taxon>eudicotyledons</taxon>
        <taxon>Gunneridae</taxon>
        <taxon>Pentapetalae</taxon>
        <taxon>asterids</taxon>
        <taxon>campanulids</taxon>
        <taxon>Asterales</taxon>
        <taxon>Asteraceae</taxon>
        <taxon>Asteroideae</taxon>
        <taxon>Heliantheae alliance</taxon>
        <taxon>Heliantheae</taxon>
        <taxon>Helianthus</taxon>
    </lineage>
</organism>
<evidence type="ECO:0000313" key="1">
    <source>
        <dbReference type="EMBL" id="OTG30368.1"/>
    </source>
</evidence>
<dbReference type="AlphaFoldDB" id="A0A251V428"/>
<sequence>MLALWSTNVVMVHGFEFLCIFCDWVFISFGLCTNGGLCWWEERCTDVIWIRAVLLRRGIRNDRKGKQLLNSWPLEKQRDWKPLVKKPHCLGQSPFFQVM</sequence>
<dbReference type="EMBL" id="CM007892">
    <property type="protein sequence ID" value="OTG30368.1"/>
    <property type="molecule type" value="Genomic_DNA"/>
</dbReference>
<name>A0A251V428_HELAN</name>
<dbReference type="InParanoid" id="A0A251V428"/>
<accession>A0A251V428</accession>
<gene>
    <name evidence="1" type="ORF">HannXRQ_Chr03g0063731</name>
</gene>